<evidence type="ECO:0000256" key="4">
    <source>
        <dbReference type="ARBA" id="ARBA00023284"/>
    </source>
</evidence>
<dbReference type="InterPro" id="IPR050455">
    <property type="entry name" value="Tpx_Peroxidase_subfamily"/>
</dbReference>
<keyword evidence="1 6" id="KW-0560">Oxidoreductase</keyword>
<keyword evidence="3" id="KW-1015">Disulfide bond</keyword>
<comment type="caution">
    <text evidence="6">The sequence shown here is derived from an EMBL/GenBank/DDBJ whole genome shotgun (WGS) entry which is preliminary data.</text>
</comment>
<accession>A0A0F4LVB5</accession>
<dbReference type="InterPro" id="IPR013766">
    <property type="entry name" value="Thioredoxin_domain"/>
</dbReference>
<keyword evidence="7" id="KW-1185">Reference proteome</keyword>
<name>A0A0F4LVB5_9LACO</name>
<dbReference type="AlphaFoldDB" id="A0A0F4LVB5"/>
<keyword evidence="1 6" id="KW-0575">Peroxidase</keyword>
<dbReference type="InterPro" id="IPR002065">
    <property type="entry name" value="TPX"/>
</dbReference>
<dbReference type="PATRIC" id="fig|303541.3.peg.896"/>
<dbReference type="PROSITE" id="PS51352">
    <property type="entry name" value="THIOREDOXIN_2"/>
    <property type="match status" value="1"/>
</dbReference>
<evidence type="ECO:0000259" key="5">
    <source>
        <dbReference type="PROSITE" id="PS51352"/>
    </source>
</evidence>
<dbReference type="SUPFAM" id="SSF52833">
    <property type="entry name" value="Thioredoxin-like"/>
    <property type="match status" value="1"/>
</dbReference>
<dbReference type="InterPro" id="IPR000866">
    <property type="entry name" value="AhpC/TSA"/>
</dbReference>
<dbReference type="Gene3D" id="3.40.30.10">
    <property type="entry name" value="Glutaredoxin"/>
    <property type="match status" value="1"/>
</dbReference>
<organism evidence="6 7">
    <name type="scientific">Lactobacillus apis</name>
    <dbReference type="NCBI Taxonomy" id="303541"/>
    <lineage>
        <taxon>Bacteria</taxon>
        <taxon>Bacillati</taxon>
        <taxon>Bacillota</taxon>
        <taxon>Bacilli</taxon>
        <taxon>Lactobacillales</taxon>
        <taxon>Lactobacillaceae</taxon>
        <taxon>Lactobacillus</taxon>
    </lineage>
</organism>
<evidence type="ECO:0000256" key="3">
    <source>
        <dbReference type="ARBA" id="ARBA00023157"/>
    </source>
</evidence>
<keyword evidence="2" id="KW-0049">Antioxidant</keyword>
<sequence>MKITMKNEPLTTNGQPPVVGETLPDFKVKKTDESVVKMADLIIKPTLISVVPNINTSVCSISTKRFNGEVDKYEDVDFYTVSTNSPVEQKDWCATESVAKMELLSDDQLDFGKKMGLYIESTGVDSRSIWIVDANQKVIYQELVQEMTNEPNYNAALAFLDNLKYLK</sequence>
<dbReference type="InterPro" id="IPR036249">
    <property type="entry name" value="Thioredoxin-like_sf"/>
</dbReference>
<keyword evidence="4" id="KW-0676">Redox-active center</keyword>
<dbReference type="NCBIfam" id="NF001808">
    <property type="entry name" value="PRK00522.1"/>
    <property type="match status" value="1"/>
</dbReference>
<dbReference type="RefSeq" id="WP_046306957.1">
    <property type="nucleotide sequence ID" value="NZ_CAMLAY010000011.1"/>
</dbReference>
<feature type="domain" description="Thioredoxin" evidence="5">
    <location>
        <begin position="17"/>
        <end position="165"/>
    </location>
</feature>
<gene>
    <name evidence="6" type="ORF">JF72_07390</name>
</gene>
<protein>
    <submittedName>
        <fullName evidence="6">Thiol peroxidase</fullName>
    </submittedName>
</protein>
<reference evidence="6 7" key="1">
    <citation type="submission" date="2015-01" db="EMBL/GenBank/DDBJ databases">
        <title>Comparative genomics of the lactic acid bacteria isolated from the honey bee gut.</title>
        <authorList>
            <person name="Ellegaard K.M."/>
            <person name="Tamarit D."/>
            <person name="Javelind E."/>
            <person name="Olofsson T."/>
            <person name="Andersson S.G."/>
            <person name="Vasquez A."/>
        </authorList>
    </citation>
    <scope>NUCLEOTIDE SEQUENCE [LARGE SCALE GENOMIC DNA]</scope>
    <source>
        <strain evidence="6 7">Hma11</strain>
    </source>
</reference>
<evidence type="ECO:0000313" key="6">
    <source>
        <dbReference type="EMBL" id="KJY61456.1"/>
    </source>
</evidence>
<dbReference type="CDD" id="cd03014">
    <property type="entry name" value="PRX_Atyp2cys"/>
    <property type="match status" value="1"/>
</dbReference>
<evidence type="ECO:0000256" key="2">
    <source>
        <dbReference type="ARBA" id="ARBA00022862"/>
    </source>
</evidence>
<evidence type="ECO:0000313" key="7">
    <source>
        <dbReference type="Proteomes" id="UP000033682"/>
    </source>
</evidence>
<dbReference type="STRING" id="303541.JF72_07390"/>
<proteinExistence type="predicted"/>
<dbReference type="EMBL" id="JXLG01000005">
    <property type="protein sequence ID" value="KJY61456.1"/>
    <property type="molecule type" value="Genomic_DNA"/>
</dbReference>
<dbReference type="Pfam" id="PF00578">
    <property type="entry name" value="AhpC-TSA"/>
    <property type="match status" value="1"/>
</dbReference>
<dbReference type="GO" id="GO:0008379">
    <property type="term" value="F:thioredoxin peroxidase activity"/>
    <property type="evidence" value="ECO:0007669"/>
    <property type="project" value="InterPro"/>
</dbReference>
<dbReference type="Proteomes" id="UP000033682">
    <property type="component" value="Unassembled WGS sequence"/>
</dbReference>
<dbReference type="PANTHER" id="PTHR43110:SF1">
    <property type="entry name" value="THIOL PEROXIDASE"/>
    <property type="match status" value="1"/>
</dbReference>
<dbReference type="PANTHER" id="PTHR43110">
    <property type="entry name" value="THIOL PEROXIDASE"/>
    <property type="match status" value="1"/>
</dbReference>
<dbReference type="HOGENOM" id="CLU_042529_12_0_9"/>
<evidence type="ECO:0000256" key="1">
    <source>
        <dbReference type="ARBA" id="ARBA00022559"/>
    </source>
</evidence>